<protein>
    <submittedName>
        <fullName evidence="2">Uncharacterized protein</fullName>
    </submittedName>
</protein>
<organism evidence="2">
    <name type="scientific">Arundo donax</name>
    <name type="common">Giant reed</name>
    <name type="synonym">Donax arundinaceus</name>
    <dbReference type="NCBI Taxonomy" id="35708"/>
    <lineage>
        <taxon>Eukaryota</taxon>
        <taxon>Viridiplantae</taxon>
        <taxon>Streptophyta</taxon>
        <taxon>Embryophyta</taxon>
        <taxon>Tracheophyta</taxon>
        <taxon>Spermatophyta</taxon>
        <taxon>Magnoliopsida</taxon>
        <taxon>Liliopsida</taxon>
        <taxon>Poales</taxon>
        <taxon>Poaceae</taxon>
        <taxon>PACMAD clade</taxon>
        <taxon>Arundinoideae</taxon>
        <taxon>Arundineae</taxon>
        <taxon>Arundo</taxon>
    </lineage>
</organism>
<evidence type="ECO:0000256" key="1">
    <source>
        <dbReference type="SAM" id="MobiDB-lite"/>
    </source>
</evidence>
<accession>A0A0A9DXQ3</accession>
<name>A0A0A9DXQ3_ARUDO</name>
<evidence type="ECO:0000313" key="2">
    <source>
        <dbReference type="EMBL" id="JAD92556.1"/>
    </source>
</evidence>
<reference evidence="2" key="1">
    <citation type="submission" date="2014-09" db="EMBL/GenBank/DDBJ databases">
        <authorList>
            <person name="Magalhaes I.L.F."/>
            <person name="Oliveira U."/>
            <person name="Santos F.R."/>
            <person name="Vidigal T.H.D.A."/>
            <person name="Brescovit A.D."/>
            <person name="Santos A.J."/>
        </authorList>
    </citation>
    <scope>NUCLEOTIDE SEQUENCE</scope>
    <source>
        <tissue evidence="2">Shoot tissue taken approximately 20 cm above the soil surface</tissue>
    </source>
</reference>
<feature type="compositionally biased region" description="Basic and acidic residues" evidence="1">
    <location>
        <begin position="1"/>
        <end position="21"/>
    </location>
</feature>
<dbReference type="EMBL" id="GBRH01205339">
    <property type="protein sequence ID" value="JAD92556.1"/>
    <property type="molecule type" value="Transcribed_RNA"/>
</dbReference>
<feature type="region of interest" description="Disordered" evidence="1">
    <location>
        <begin position="1"/>
        <end position="29"/>
    </location>
</feature>
<sequence length="110" mass="12142">MERDFLAAIGKEQEKGREEPGTRPPPPFAASRAGGFLIRAVLRFVACRGGLGSVQFGEMPPWCAAEFSPHLSLSVPLFSLSLFLPKDRREGEGERERGIGVWLAWLPNSF</sequence>
<dbReference type="AlphaFoldDB" id="A0A0A9DXQ3"/>
<proteinExistence type="predicted"/>
<reference evidence="2" key="2">
    <citation type="journal article" date="2015" name="Data Brief">
        <title>Shoot transcriptome of the giant reed, Arundo donax.</title>
        <authorList>
            <person name="Barrero R.A."/>
            <person name="Guerrero F.D."/>
            <person name="Moolhuijzen P."/>
            <person name="Goolsby J.A."/>
            <person name="Tidwell J."/>
            <person name="Bellgard S.E."/>
            <person name="Bellgard M.I."/>
        </authorList>
    </citation>
    <scope>NUCLEOTIDE SEQUENCE</scope>
    <source>
        <tissue evidence="2">Shoot tissue taken approximately 20 cm above the soil surface</tissue>
    </source>
</reference>